<comment type="caution">
    <text evidence="3">The sequence shown here is derived from an EMBL/GenBank/DDBJ whole genome shotgun (WGS) entry which is preliminary data.</text>
</comment>
<feature type="transmembrane region" description="Helical" evidence="1">
    <location>
        <begin position="64"/>
        <end position="87"/>
    </location>
</feature>
<sequence>MDVVLFIIVLVASFIIVRIGAIAFQLTGLEWSLAKFQSLSCFTGTGFTTKEAELITTNTQRRRIASILMVLGNAGLITMIATAASALNPRKAVWARLSESFLPFSIPEGVMPWVNIIIIVLAVYVIYKVFTHKKLAKKITDSLRKKILRREIIKKVSFEELLMLTGGYGITRIDVREKSPFIDKSLAESDLRKKDITVLAIVRGDTTIPNPGANTKIMFGDELISFGNLENIRKGVSVIGK</sequence>
<dbReference type="Pfam" id="PF02080">
    <property type="entry name" value="TrkA_C"/>
    <property type="match status" value="1"/>
</dbReference>
<dbReference type="GO" id="GO:0006813">
    <property type="term" value="P:potassium ion transport"/>
    <property type="evidence" value="ECO:0007669"/>
    <property type="project" value="InterPro"/>
</dbReference>
<evidence type="ECO:0000259" key="2">
    <source>
        <dbReference type="PROSITE" id="PS51202"/>
    </source>
</evidence>
<organism evidence="3">
    <name type="scientific">marine sediment metagenome</name>
    <dbReference type="NCBI Taxonomy" id="412755"/>
    <lineage>
        <taxon>unclassified sequences</taxon>
        <taxon>metagenomes</taxon>
        <taxon>ecological metagenomes</taxon>
    </lineage>
</organism>
<dbReference type="PROSITE" id="PS51202">
    <property type="entry name" value="RCK_C"/>
    <property type="match status" value="1"/>
</dbReference>
<reference evidence="3" key="1">
    <citation type="journal article" date="2014" name="Front. Microbiol.">
        <title>High frequency of phylogenetically diverse reductive dehalogenase-homologous genes in deep subseafloor sedimentary metagenomes.</title>
        <authorList>
            <person name="Kawai M."/>
            <person name="Futagami T."/>
            <person name="Toyoda A."/>
            <person name="Takaki Y."/>
            <person name="Nishi S."/>
            <person name="Hori S."/>
            <person name="Arai W."/>
            <person name="Tsubouchi T."/>
            <person name="Morono Y."/>
            <person name="Uchiyama I."/>
            <person name="Ito T."/>
            <person name="Fujiyama A."/>
            <person name="Inagaki F."/>
            <person name="Takami H."/>
        </authorList>
    </citation>
    <scope>NUCLEOTIDE SEQUENCE</scope>
    <source>
        <strain evidence="3">Expedition CK06-06</strain>
    </source>
</reference>
<dbReference type="GO" id="GO:0008324">
    <property type="term" value="F:monoatomic cation transmembrane transporter activity"/>
    <property type="evidence" value="ECO:0007669"/>
    <property type="project" value="InterPro"/>
</dbReference>
<feature type="domain" description="RCK C-terminal" evidence="2">
    <location>
        <begin position="156"/>
        <end position="241"/>
    </location>
</feature>
<dbReference type="PANTHER" id="PTHR43833">
    <property type="entry name" value="POTASSIUM CHANNEL PROTEIN 2-RELATED-RELATED"/>
    <property type="match status" value="1"/>
</dbReference>
<keyword evidence="1" id="KW-0472">Membrane</keyword>
<evidence type="ECO:0000256" key="1">
    <source>
        <dbReference type="SAM" id="Phobius"/>
    </source>
</evidence>
<dbReference type="InterPro" id="IPR036721">
    <property type="entry name" value="RCK_C_sf"/>
</dbReference>
<feature type="transmembrane region" description="Helical" evidence="1">
    <location>
        <begin position="6"/>
        <end position="29"/>
    </location>
</feature>
<feature type="transmembrane region" description="Helical" evidence="1">
    <location>
        <begin position="110"/>
        <end position="130"/>
    </location>
</feature>
<dbReference type="EMBL" id="BARV01025489">
    <property type="protein sequence ID" value="GAI44781.1"/>
    <property type="molecule type" value="Genomic_DNA"/>
</dbReference>
<dbReference type="SUPFAM" id="SSF116726">
    <property type="entry name" value="TrkA C-terminal domain-like"/>
    <property type="match status" value="1"/>
</dbReference>
<dbReference type="Gene3D" id="3.30.70.1450">
    <property type="entry name" value="Regulator of K+ conductance, C-terminal domain"/>
    <property type="match status" value="1"/>
</dbReference>
<gene>
    <name evidence="3" type="ORF">S06H3_41374</name>
</gene>
<keyword evidence="1" id="KW-1133">Transmembrane helix</keyword>
<accession>X1PQI4</accession>
<dbReference type="InterPro" id="IPR050721">
    <property type="entry name" value="Trk_Ktr_HKT_K-transport"/>
</dbReference>
<dbReference type="InterPro" id="IPR006037">
    <property type="entry name" value="RCK_C"/>
</dbReference>
<evidence type="ECO:0000313" key="3">
    <source>
        <dbReference type="EMBL" id="GAI44781.1"/>
    </source>
</evidence>
<name>X1PQI4_9ZZZZ</name>
<dbReference type="AlphaFoldDB" id="X1PQI4"/>
<protein>
    <recommendedName>
        <fullName evidence="2">RCK C-terminal domain-containing protein</fullName>
    </recommendedName>
</protein>
<keyword evidence="1" id="KW-0812">Transmembrane</keyword>
<proteinExistence type="predicted"/>